<feature type="region of interest" description="Disordered" evidence="1">
    <location>
        <begin position="83"/>
        <end position="111"/>
    </location>
</feature>
<organism evidence="2 3">
    <name type="scientific">Clonostachys rhizophaga</name>
    <dbReference type="NCBI Taxonomy" id="160324"/>
    <lineage>
        <taxon>Eukaryota</taxon>
        <taxon>Fungi</taxon>
        <taxon>Dikarya</taxon>
        <taxon>Ascomycota</taxon>
        <taxon>Pezizomycotina</taxon>
        <taxon>Sordariomycetes</taxon>
        <taxon>Hypocreomycetidae</taxon>
        <taxon>Hypocreales</taxon>
        <taxon>Bionectriaceae</taxon>
        <taxon>Clonostachys</taxon>
    </lineage>
</organism>
<comment type="caution">
    <text evidence="2">The sequence shown here is derived from an EMBL/GenBank/DDBJ whole genome shotgun (WGS) entry which is preliminary data.</text>
</comment>
<sequence length="111" mass="12319">MYRSKFSTDAISAEASGTVRQLRLPTVGESGNPWHQLEDLSGSSSGRDQPYQQGHRTVVLFRKPTHNVTKRVSAYPTHPLATTSTKSHVAVTKKGQQASNTIPRHLIRRAR</sequence>
<feature type="compositionally biased region" description="Polar residues" evidence="1">
    <location>
        <begin position="41"/>
        <end position="53"/>
    </location>
</feature>
<evidence type="ECO:0000256" key="1">
    <source>
        <dbReference type="SAM" id="MobiDB-lite"/>
    </source>
</evidence>
<evidence type="ECO:0000313" key="2">
    <source>
        <dbReference type="EMBL" id="CAH0022765.1"/>
    </source>
</evidence>
<protein>
    <submittedName>
        <fullName evidence="2">Uncharacterized protein</fullName>
    </submittedName>
</protein>
<evidence type="ECO:0000313" key="3">
    <source>
        <dbReference type="Proteomes" id="UP000696573"/>
    </source>
</evidence>
<accession>A0A9N9YIS8</accession>
<feature type="region of interest" description="Disordered" evidence="1">
    <location>
        <begin position="1"/>
        <end position="53"/>
    </location>
</feature>
<name>A0A9N9YIS8_9HYPO</name>
<proteinExistence type="predicted"/>
<dbReference type="Proteomes" id="UP000696573">
    <property type="component" value="Unassembled WGS sequence"/>
</dbReference>
<gene>
    <name evidence="2" type="ORF">CRHIZ90672A_00012886</name>
</gene>
<keyword evidence="3" id="KW-1185">Reference proteome</keyword>
<feature type="compositionally biased region" description="Polar residues" evidence="1">
    <location>
        <begin position="1"/>
        <end position="10"/>
    </location>
</feature>
<dbReference type="AlphaFoldDB" id="A0A9N9YIS8"/>
<reference evidence="2" key="1">
    <citation type="submission" date="2021-10" db="EMBL/GenBank/DDBJ databases">
        <authorList>
            <person name="Piombo E."/>
        </authorList>
    </citation>
    <scope>NUCLEOTIDE SEQUENCE</scope>
</reference>
<dbReference type="EMBL" id="CABFNQ020000682">
    <property type="protein sequence ID" value="CAH0022765.1"/>
    <property type="molecule type" value="Genomic_DNA"/>
</dbReference>